<dbReference type="Gene3D" id="1.25.40.20">
    <property type="entry name" value="Ankyrin repeat-containing domain"/>
    <property type="match status" value="1"/>
</dbReference>
<proteinExistence type="predicted"/>
<evidence type="ECO:0000256" key="2">
    <source>
        <dbReference type="ARBA" id="ARBA00023043"/>
    </source>
</evidence>
<dbReference type="InterPro" id="IPR002110">
    <property type="entry name" value="Ankyrin_rpt"/>
</dbReference>
<feature type="repeat" description="ANK" evidence="3">
    <location>
        <begin position="93"/>
        <end position="125"/>
    </location>
</feature>
<dbReference type="SMART" id="SM00248">
    <property type="entry name" value="ANK"/>
    <property type="match status" value="2"/>
</dbReference>
<sequence length="154" mass="16890">MQQYEGAHRQAYADSKDAREDYYDDDEADLLEDEKVTAKWVGEVVEDVKWKDRDLEAAYEEALYEAAKIGDEDDVKALIKKGAKVNFPNGVQNMESALHIACVNGNLNAAMALLDHNGDINQKDGDGLTPLEASAAAGREEMSLAIGLFLANLL</sequence>
<dbReference type="Pfam" id="PF12796">
    <property type="entry name" value="Ank_2"/>
    <property type="match status" value="1"/>
</dbReference>
<keyword evidence="1" id="KW-0677">Repeat</keyword>
<name>A0A7S2TRV8_9EUKA</name>
<dbReference type="PROSITE" id="PS50297">
    <property type="entry name" value="ANK_REP_REGION"/>
    <property type="match status" value="1"/>
</dbReference>
<accession>A0A7S2TRV8</accession>
<dbReference type="PROSITE" id="PS50088">
    <property type="entry name" value="ANK_REPEAT"/>
    <property type="match status" value="1"/>
</dbReference>
<evidence type="ECO:0000256" key="3">
    <source>
        <dbReference type="PROSITE-ProRule" id="PRU00023"/>
    </source>
</evidence>
<evidence type="ECO:0000256" key="1">
    <source>
        <dbReference type="ARBA" id="ARBA00022737"/>
    </source>
</evidence>
<organism evidence="5">
    <name type="scientific">Lotharella oceanica</name>
    <dbReference type="NCBI Taxonomy" id="641309"/>
    <lineage>
        <taxon>Eukaryota</taxon>
        <taxon>Sar</taxon>
        <taxon>Rhizaria</taxon>
        <taxon>Cercozoa</taxon>
        <taxon>Chlorarachniophyceae</taxon>
        <taxon>Lotharella</taxon>
    </lineage>
</organism>
<dbReference type="PANTHER" id="PTHR24171">
    <property type="entry name" value="ANKYRIN REPEAT DOMAIN-CONTAINING PROTEIN 39-RELATED"/>
    <property type="match status" value="1"/>
</dbReference>
<dbReference type="SUPFAM" id="SSF48403">
    <property type="entry name" value="Ankyrin repeat"/>
    <property type="match status" value="1"/>
</dbReference>
<gene>
    <name evidence="5" type="ORF">LSP00402_LOCUS10529</name>
</gene>
<dbReference type="EMBL" id="HBHP01016991">
    <property type="protein sequence ID" value="CAD9765160.1"/>
    <property type="molecule type" value="Transcribed_RNA"/>
</dbReference>
<keyword evidence="2 3" id="KW-0040">ANK repeat</keyword>
<dbReference type="PANTHER" id="PTHR24171:SF9">
    <property type="entry name" value="ANKYRIN REPEAT DOMAIN-CONTAINING PROTEIN 39"/>
    <property type="match status" value="1"/>
</dbReference>
<evidence type="ECO:0000256" key="4">
    <source>
        <dbReference type="SAM" id="MobiDB-lite"/>
    </source>
</evidence>
<dbReference type="InterPro" id="IPR036770">
    <property type="entry name" value="Ankyrin_rpt-contain_sf"/>
</dbReference>
<dbReference type="AlphaFoldDB" id="A0A7S2TRV8"/>
<reference evidence="5" key="1">
    <citation type="submission" date="2021-01" db="EMBL/GenBank/DDBJ databases">
        <authorList>
            <person name="Corre E."/>
            <person name="Pelletier E."/>
            <person name="Niang G."/>
            <person name="Scheremetjew M."/>
            <person name="Finn R."/>
            <person name="Kale V."/>
            <person name="Holt S."/>
            <person name="Cochrane G."/>
            <person name="Meng A."/>
            <person name="Brown T."/>
            <person name="Cohen L."/>
        </authorList>
    </citation>
    <scope>NUCLEOTIDE SEQUENCE</scope>
    <source>
        <strain evidence="5">CCMP622</strain>
    </source>
</reference>
<feature type="region of interest" description="Disordered" evidence="4">
    <location>
        <begin position="1"/>
        <end position="26"/>
    </location>
</feature>
<evidence type="ECO:0000313" key="5">
    <source>
        <dbReference type="EMBL" id="CAD9765160.1"/>
    </source>
</evidence>
<protein>
    <submittedName>
        <fullName evidence="5">Uncharacterized protein</fullName>
    </submittedName>
</protein>